<keyword evidence="2" id="KW-1185">Reference proteome</keyword>
<evidence type="ECO:0000313" key="2">
    <source>
        <dbReference type="Proteomes" id="UP000248925"/>
    </source>
</evidence>
<dbReference type="EMBL" id="PCDP01000053">
    <property type="protein sequence ID" value="PZM10169.1"/>
    <property type="molecule type" value="Genomic_DNA"/>
</dbReference>
<dbReference type="AlphaFoldDB" id="A0A2W4C9V2"/>
<evidence type="ECO:0000313" key="1">
    <source>
        <dbReference type="EMBL" id="PZM10169.1"/>
    </source>
</evidence>
<accession>A0A2W4C9V2</accession>
<dbReference type="Proteomes" id="UP000248925">
    <property type="component" value="Unassembled WGS sequence"/>
</dbReference>
<organism evidence="1 2">
    <name type="scientific">Rhizobium tubonense</name>
    <dbReference type="NCBI Taxonomy" id="484088"/>
    <lineage>
        <taxon>Bacteria</taxon>
        <taxon>Pseudomonadati</taxon>
        <taxon>Pseudomonadota</taxon>
        <taxon>Alphaproteobacteria</taxon>
        <taxon>Hyphomicrobiales</taxon>
        <taxon>Rhizobiaceae</taxon>
        <taxon>Rhizobium/Agrobacterium group</taxon>
        <taxon>Rhizobium</taxon>
    </lineage>
</organism>
<proteinExistence type="predicted"/>
<reference evidence="1 2" key="1">
    <citation type="journal article" date="2018" name="Sci. Rep.">
        <title>Rhizobium tumorigenes sp. nov., a novel plant tumorigenic bacterium isolated from cane gall tumors on thornless blackberry.</title>
        <authorList>
            <person name="Kuzmanovi N."/>
            <person name="Smalla K."/>
            <person name="Gronow S."/>
            <person name="PuBawska J."/>
        </authorList>
    </citation>
    <scope>NUCLEOTIDE SEQUENCE [LARGE SCALE GENOMIC DNA]</scope>
    <source>
        <strain evidence="1 2">CCBAU 85046</strain>
    </source>
</reference>
<dbReference type="RefSeq" id="WP_111162705.1">
    <property type="nucleotide sequence ID" value="NZ_PCDP01000053.1"/>
</dbReference>
<gene>
    <name evidence="1" type="ORF">CPY51_23710</name>
</gene>
<comment type="caution">
    <text evidence="1">The sequence shown here is derived from an EMBL/GenBank/DDBJ whole genome shotgun (WGS) entry which is preliminary data.</text>
</comment>
<protein>
    <submittedName>
        <fullName evidence="1">Uncharacterized protein</fullName>
    </submittedName>
</protein>
<name>A0A2W4C9V2_9HYPH</name>
<sequence length="116" mass="12682">MGGGEVPVALNRCLLPRAEHSKRDGAYMSKILISADVVARSLLDAGDAIECWMRWKRSKGDLVYRYPRADILVVADQGGNVYLMSKSEAGKPKIPFVPFDRDKVCNLTLALGGADD</sequence>